<evidence type="ECO:0000256" key="2">
    <source>
        <dbReference type="ARBA" id="ARBA00022729"/>
    </source>
</evidence>
<keyword evidence="3" id="KW-0677">Repeat</keyword>
<dbReference type="InterPro" id="IPR001611">
    <property type="entry name" value="Leu-rich_rpt"/>
</dbReference>
<proteinExistence type="predicted"/>
<dbReference type="GeneID" id="103715322"/>
<evidence type="ECO:0000256" key="3">
    <source>
        <dbReference type="ARBA" id="ARBA00022737"/>
    </source>
</evidence>
<dbReference type="Pfam" id="PF13855">
    <property type="entry name" value="LRR_8"/>
    <property type="match status" value="1"/>
</dbReference>
<dbReference type="Gene3D" id="3.80.10.10">
    <property type="entry name" value="Ribonuclease Inhibitor"/>
    <property type="match status" value="1"/>
</dbReference>
<feature type="domain" description="Leucine-rich repeat-containing N-terminal plant-type" evidence="4">
    <location>
        <begin position="37"/>
        <end position="75"/>
    </location>
</feature>
<dbReference type="PANTHER" id="PTHR47988">
    <property type="entry name" value="SOMATIC EMBRYOGENESIS RECEPTOR KINASE 1"/>
    <property type="match status" value="1"/>
</dbReference>
<dbReference type="AlphaFoldDB" id="A0A8B7CKL4"/>
<name>A0A8B7CKL4_PHODC</name>
<dbReference type="SUPFAM" id="SSF52058">
    <property type="entry name" value="L domain-like"/>
    <property type="match status" value="1"/>
</dbReference>
<evidence type="ECO:0000313" key="6">
    <source>
        <dbReference type="RefSeq" id="XP_008801129.2"/>
    </source>
</evidence>
<reference evidence="5" key="1">
    <citation type="journal article" date="2019" name="Nat. Commun.">
        <title>Genome-wide association mapping of date palm fruit traits.</title>
        <authorList>
            <person name="Hazzouri K.M."/>
            <person name="Gros-Balthazard M."/>
            <person name="Flowers J.M."/>
            <person name="Copetti D."/>
            <person name="Lemansour A."/>
            <person name="Lebrun M."/>
            <person name="Masmoudi K."/>
            <person name="Ferrand S."/>
            <person name="Dhar M.I."/>
            <person name="Fresquez Z.A."/>
            <person name="Rosas U."/>
            <person name="Zhang J."/>
            <person name="Talag J."/>
            <person name="Lee S."/>
            <person name="Kudrna D."/>
            <person name="Powell R.F."/>
            <person name="Leitch I.J."/>
            <person name="Krueger R.R."/>
            <person name="Wing R.A."/>
            <person name="Amiri K.M.A."/>
            <person name="Purugganan M.D."/>
        </authorList>
    </citation>
    <scope>NUCLEOTIDE SEQUENCE [LARGE SCALE GENOMIC DNA]</scope>
    <source>
        <strain evidence="5">cv. Khalas</strain>
    </source>
</reference>
<dbReference type="InterPro" id="IPR032675">
    <property type="entry name" value="LRR_dom_sf"/>
</dbReference>
<protein>
    <submittedName>
        <fullName evidence="6">Leucine-rich repeat protein 1-like</fullName>
    </submittedName>
</protein>
<dbReference type="OrthoDB" id="406235at2759"/>
<dbReference type="Proteomes" id="UP000228380">
    <property type="component" value="Chromosome 9"/>
</dbReference>
<evidence type="ECO:0000259" key="4">
    <source>
        <dbReference type="Pfam" id="PF08263"/>
    </source>
</evidence>
<gene>
    <name evidence="6" type="primary">LOC103715322</name>
</gene>
<evidence type="ECO:0000313" key="5">
    <source>
        <dbReference type="Proteomes" id="UP000228380"/>
    </source>
</evidence>
<dbReference type="Pfam" id="PF08263">
    <property type="entry name" value="LRRNT_2"/>
    <property type="match status" value="1"/>
</dbReference>
<dbReference type="FunFam" id="3.80.10.10:FF:000024">
    <property type="entry name" value="Somatic embryogenesis receptor kinase 1"/>
    <property type="match status" value="1"/>
</dbReference>
<accession>A0A8B7CKL4</accession>
<keyword evidence="2" id="KW-0732">Signal</keyword>
<reference evidence="6" key="2">
    <citation type="submission" date="2025-08" db="UniProtKB">
        <authorList>
            <consortium name="RefSeq"/>
        </authorList>
    </citation>
    <scope>IDENTIFICATION</scope>
    <source>
        <tissue evidence="6">Young leaves</tissue>
    </source>
</reference>
<sequence length="214" mass="23535">MERGASLFSVTSKPMGNQAMVYLLLGLAILAVADCNLEVDILHSQRLAWDDPNNVLQSWDPTLVNPCTWFHVTCNNDNSVIRVDLGEAGLAGPLIPQLGMLANLQYLELHGNRINGSIPKALGKLRSLVSLDLQQNLLSGPIPSSLGNIKSLRFVRLNRNRLTGEIPIEMLNLIRTGNLSVMNVSDNYLDGTLRRSEQTGFTITTIMQDQKASK</sequence>
<dbReference type="RefSeq" id="XP_008801129.2">
    <property type="nucleotide sequence ID" value="XM_008802907.4"/>
</dbReference>
<keyword evidence="1" id="KW-0433">Leucine-rich repeat</keyword>
<organism evidence="5 6">
    <name type="scientific">Phoenix dactylifera</name>
    <name type="common">Date palm</name>
    <dbReference type="NCBI Taxonomy" id="42345"/>
    <lineage>
        <taxon>Eukaryota</taxon>
        <taxon>Viridiplantae</taxon>
        <taxon>Streptophyta</taxon>
        <taxon>Embryophyta</taxon>
        <taxon>Tracheophyta</taxon>
        <taxon>Spermatophyta</taxon>
        <taxon>Magnoliopsida</taxon>
        <taxon>Liliopsida</taxon>
        <taxon>Arecaceae</taxon>
        <taxon>Coryphoideae</taxon>
        <taxon>Phoeniceae</taxon>
        <taxon>Phoenix</taxon>
    </lineage>
</organism>
<dbReference type="KEGG" id="pda:103715322"/>
<dbReference type="InterPro" id="IPR013210">
    <property type="entry name" value="LRR_N_plant-typ"/>
</dbReference>
<evidence type="ECO:0000256" key="1">
    <source>
        <dbReference type="ARBA" id="ARBA00022614"/>
    </source>
</evidence>
<keyword evidence="5" id="KW-1185">Reference proteome</keyword>